<dbReference type="FunFam" id="3.30.1370.10:FF:000001">
    <property type="entry name" value="Polyribonucleotide nucleotidyltransferase"/>
    <property type="match status" value="1"/>
</dbReference>
<dbReference type="SUPFAM" id="SSF54791">
    <property type="entry name" value="Eukaryotic type KH-domain (KH-domain type I)"/>
    <property type="match status" value="1"/>
</dbReference>
<evidence type="ECO:0000259" key="9">
    <source>
        <dbReference type="PROSITE" id="PS50126"/>
    </source>
</evidence>
<evidence type="ECO:0000256" key="4">
    <source>
        <dbReference type="ARBA" id="ARBA00022695"/>
    </source>
</evidence>
<dbReference type="Pfam" id="PF00013">
    <property type="entry name" value="KH_1"/>
    <property type="match status" value="1"/>
</dbReference>
<evidence type="ECO:0000313" key="10">
    <source>
        <dbReference type="EMBL" id="OGF24433.1"/>
    </source>
</evidence>
<dbReference type="CDD" id="cd02393">
    <property type="entry name" value="KH-I_PNPase"/>
    <property type="match status" value="1"/>
</dbReference>
<dbReference type="NCBIfam" id="TIGR03591">
    <property type="entry name" value="polynuc_phos"/>
    <property type="match status" value="1"/>
</dbReference>
<dbReference type="InterPro" id="IPR036456">
    <property type="entry name" value="PNPase_PH_RNA-bd_sf"/>
</dbReference>
<keyword evidence="3 10" id="KW-0808">Transferase</keyword>
<reference evidence="10 11" key="1">
    <citation type="journal article" date="2016" name="Nat. Commun.">
        <title>Thousands of microbial genomes shed light on interconnected biogeochemical processes in an aquifer system.</title>
        <authorList>
            <person name="Anantharaman K."/>
            <person name="Brown C.T."/>
            <person name="Hug L.A."/>
            <person name="Sharon I."/>
            <person name="Castelle C.J."/>
            <person name="Probst A.J."/>
            <person name="Thomas B.C."/>
            <person name="Singh A."/>
            <person name="Wilkins M.J."/>
            <person name="Karaoz U."/>
            <person name="Brodie E.L."/>
            <person name="Williams K.H."/>
            <person name="Hubbard S.S."/>
            <person name="Banfield J.F."/>
        </authorList>
    </citation>
    <scope>NUCLEOTIDE SEQUENCE [LARGE SCALE GENOMIC DNA]</scope>
</reference>
<evidence type="ECO:0000256" key="7">
    <source>
        <dbReference type="PROSITE-ProRule" id="PRU00117"/>
    </source>
</evidence>
<dbReference type="Pfam" id="PF01138">
    <property type="entry name" value="RNase_PH"/>
    <property type="match status" value="2"/>
</dbReference>
<dbReference type="InterPro" id="IPR012162">
    <property type="entry name" value="PNPase"/>
</dbReference>
<evidence type="ECO:0000256" key="3">
    <source>
        <dbReference type="ARBA" id="ARBA00022679"/>
    </source>
</evidence>
<dbReference type="InterPro" id="IPR004087">
    <property type="entry name" value="KH_dom"/>
</dbReference>
<dbReference type="Pfam" id="PF03725">
    <property type="entry name" value="RNase_PH_C"/>
    <property type="match status" value="1"/>
</dbReference>
<dbReference type="FunFam" id="3.30.230.70:FF:000001">
    <property type="entry name" value="Polyribonucleotide nucleotidyltransferase"/>
    <property type="match status" value="1"/>
</dbReference>
<name>A0A1F5SD92_9BACT</name>
<evidence type="ECO:0000313" key="11">
    <source>
        <dbReference type="Proteomes" id="UP000178783"/>
    </source>
</evidence>
<dbReference type="PROSITE" id="PS50084">
    <property type="entry name" value="KH_TYPE_1"/>
    <property type="match status" value="1"/>
</dbReference>
<dbReference type="InterPro" id="IPR003029">
    <property type="entry name" value="S1_domain"/>
</dbReference>
<dbReference type="SUPFAM" id="SSF55666">
    <property type="entry name" value="Ribonuclease PH domain 2-like"/>
    <property type="match status" value="2"/>
</dbReference>
<dbReference type="SMART" id="SM00316">
    <property type="entry name" value="S1"/>
    <property type="match status" value="1"/>
</dbReference>
<dbReference type="SUPFAM" id="SSF54211">
    <property type="entry name" value="Ribosomal protein S5 domain 2-like"/>
    <property type="match status" value="2"/>
</dbReference>
<feature type="non-terminal residue" evidence="10">
    <location>
        <position position="1"/>
    </location>
</feature>
<proteinExistence type="inferred from homology"/>
<dbReference type="GO" id="GO:0000175">
    <property type="term" value="F:3'-5'-RNA exonuclease activity"/>
    <property type="evidence" value="ECO:0007669"/>
    <property type="project" value="TreeGrafter"/>
</dbReference>
<dbReference type="InterPro" id="IPR027408">
    <property type="entry name" value="PNPase/RNase_PH_dom_sf"/>
</dbReference>
<feature type="region of interest" description="Disordered" evidence="8">
    <location>
        <begin position="711"/>
        <end position="758"/>
    </location>
</feature>
<keyword evidence="5 7" id="KW-0694">RNA-binding</keyword>
<dbReference type="SUPFAM" id="SSF46915">
    <property type="entry name" value="Polynucleotide phosphorylase/guanosine pentaphosphate synthase (PNPase/GPSI), domain 3"/>
    <property type="match status" value="1"/>
</dbReference>
<dbReference type="InterPro" id="IPR036612">
    <property type="entry name" value="KH_dom_type_1_sf"/>
</dbReference>
<protein>
    <recommendedName>
        <fullName evidence="2 6">Polyribonucleotide nucleotidyltransferase</fullName>
        <ecNumber evidence="2 6">2.7.7.8</ecNumber>
    </recommendedName>
</protein>
<dbReference type="CDD" id="cd11364">
    <property type="entry name" value="RNase_PH_PNPase_2"/>
    <property type="match status" value="1"/>
</dbReference>
<dbReference type="InterPro" id="IPR036345">
    <property type="entry name" value="ExoRNase_PH_dom2_sf"/>
</dbReference>
<dbReference type="SMART" id="SM00322">
    <property type="entry name" value="KH"/>
    <property type="match status" value="1"/>
</dbReference>
<feature type="domain" description="S1 motif" evidence="9">
    <location>
        <begin position="629"/>
        <end position="697"/>
    </location>
</feature>
<evidence type="ECO:0000256" key="5">
    <source>
        <dbReference type="ARBA" id="ARBA00022884"/>
    </source>
</evidence>
<dbReference type="Gene3D" id="2.40.50.140">
    <property type="entry name" value="Nucleic acid-binding proteins"/>
    <property type="match status" value="1"/>
</dbReference>
<dbReference type="GO" id="GO:0005829">
    <property type="term" value="C:cytosol"/>
    <property type="evidence" value="ECO:0007669"/>
    <property type="project" value="TreeGrafter"/>
</dbReference>
<dbReference type="SUPFAM" id="SSF50249">
    <property type="entry name" value="Nucleic acid-binding proteins"/>
    <property type="match status" value="1"/>
</dbReference>
<dbReference type="PROSITE" id="PS50126">
    <property type="entry name" value="S1"/>
    <property type="match status" value="1"/>
</dbReference>
<dbReference type="GO" id="GO:0006402">
    <property type="term" value="P:mRNA catabolic process"/>
    <property type="evidence" value="ECO:0007669"/>
    <property type="project" value="UniProtKB-UniRule"/>
</dbReference>
<dbReference type="HAMAP" id="MF_01595">
    <property type="entry name" value="PNPase"/>
    <property type="match status" value="1"/>
</dbReference>
<organism evidence="10 11">
    <name type="scientific">Candidatus Falkowbacteria bacterium RIFCSPLOWO2_02_FULL_45_21</name>
    <dbReference type="NCBI Taxonomy" id="1797989"/>
    <lineage>
        <taxon>Bacteria</taxon>
        <taxon>Candidatus Falkowiibacteriota</taxon>
    </lineage>
</organism>
<dbReference type="AlphaFoldDB" id="A0A1F5SD92"/>
<dbReference type="Pfam" id="PF00575">
    <property type="entry name" value="S1"/>
    <property type="match status" value="1"/>
</dbReference>
<dbReference type="Gene3D" id="3.30.1370.10">
    <property type="entry name" value="K Homology domain, type 1"/>
    <property type="match status" value="1"/>
</dbReference>
<dbReference type="GO" id="GO:0006396">
    <property type="term" value="P:RNA processing"/>
    <property type="evidence" value="ECO:0007669"/>
    <property type="project" value="InterPro"/>
</dbReference>
<comment type="similarity">
    <text evidence="1">Belongs to the polyribonucleotide nucleotidyltransferase family.</text>
</comment>
<evidence type="ECO:0000256" key="1">
    <source>
        <dbReference type="ARBA" id="ARBA00007404"/>
    </source>
</evidence>
<dbReference type="STRING" id="1797989.A3H66_03240"/>
<feature type="compositionally biased region" description="Basic and acidic residues" evidence="8">
    <location>
        <begin position="725"/>
        <end position="758"/>
    </location>
</feature>
<dbReference type="InterPro" id="IPR001247">
    <property type="entry name" value="ExoRNase_PH_dom1"/>
</dbReference>
<dbReference type="EC" id="2.7.7.8" evidence="2 6"/>
<evidence type="ECO:0000256" key="2">
    <source>
        <dbReference type="ARBA" id="ARBA00012416"/>
    </source>
</evidence>
<accession>A0A1F5SD92</accession>
<dbReference type="Gene3D" id="3.30.230.70">
    <property type="entry name" value="GHMP Kinase, N-terminal domain"/>
    <property type="match status" value="2"/>
</dbReference>
<gene>
    <name evidence="10" type="ORF">A3H66_03240</name>
</gene>
<sequence length="758" mass="82003">LGRTLTIKTGKLAKQADAAVTVQYGDTSVLATVVEAKEERAGIDFFPLMVEFEEKLYAAGMIKGSRWIKREGRPSDEAILTGRMIDRSIRPLFGSDSKKDVQVIISVLSADLANDHDMVSLVAASAVLSIAGLNWRGPIAGVRVGRVEGKLIFNPTYTERELSDLDLIVAGTDKKVIMIEADANESKEADMIAAIKAGQNQLRPAIELIKQMQKGVAVVKKPSAQILVDQAEIEIEKETKKIFALASDWLNKHAAKILFDKIYYSLGEKGKAVHAIKESLNQYLFDQGVSKDKRSAAINHLVDEAIEAEITRAILKDKKRVDGRKLDEIRPLAAEAGVLPRIHGSGLFNRSGTQVLSIVTLGAPGLEQSLEGIEGVGTKRYMHHYNFPPFSVGEARPIRSAGRREIGHGALAEKALAPVLPTKEEFPYTVRVVSETLSSNGSSSMAATCGSSLALMDAGVPIKKAVAGIAMGLASNEDLSQWEILTDIQDLEDGQGGMDFKITGTEDGITAIQLDTKTDGLTEAIIEKAINQSKTARLQVLAAMNRAIVSPRPDLSPYAPRITSFHIEPDRIREVIGTGGKVINEIIAATGVSIDIDDDGLVMVCGTDAAKCAEAVDWIKNIVRDFEVGEIFKGKVVRLMDFGAFIQLTPNKDGMAHVSELAPYRVGRPGDLLNIGDEVTAKVIEIDDMGRVNLTLKGLLENEHLWKDGKGKQEIGAFGGGRPSFGDRPRFGNDRGGRGDGGRNDRRGGFDGRGRGRR</sequence>
<keyword evidence="4" id="KW-0548">Nucleotidyltransferase</keyword>
<dbReference type="GO" id="GO:0003723">
    <property type="term" value="F:RNA binding"/>
    <property type="evidence" value="ECO:0007669"/>
    <property type="project" value="UniProtKB-UniRule"/>
</dbReference>
<dbReference type="NCBIfam" id="NF008805">
    <property type="entry name" value="PRK11824.1"/>
    <property type="match status" value="1"/>
</dbReference>
<dbReference type="Proteomes" id="UP000178783">
    <property type="component" value="Unassembled WGS sequence"/>
</dbReference>
<evidence type="ECO:0000256" key="6">
    <source>
        <dbReference type="NCBIfam" id="TIGR03591"/>
    </source>
</evidence>
<dbReference type="PANTHER" id="PTHR11252:SF0">
    <property type="entry name" value="POLYRIBONUCLEOTIDE NUCLEOTIDYLTRANSFERASE 1, MITOCHONDRIAL"/>
    <property type="match status" value="1"/>
</dbReference>
<dbReference type="InterPro" id="IPR015847">
    <property type="entry name" value="ExoRNase_PH_dom2"/>
</dbReference>
<dbReference type="PIRSF" id="PIRSF005499">
    <property type="entry name" value="PNPase"/>
    <property type="match status" value="1"/>
</dbReference>
<dbReference type="InterPro" id="IPR020568">
    <property type="entry name" value="Ribosomal_Su5_D2-typ_SF"/>
</dbReference>
<dbReference type="InterPro" id="IPR012340">
    <property type="entry name" value="NA-bd_OB-fold"/>
</dbReference>
<dbReference type="EMBL" id="MFFW01000018">
    <property type="protein sequence ID" value="OGF24433.1"/>
    <property type="molecule type" value="Genomic_DNA"/>
</dbReference>
<dbReference type="InterPro" id="IPR004088">
    <property type="entry name" value="KH_dom_type_1"/>
</dbReference>
<dbReference type="PANTHER" id="PTHR11252">
    <property type="entry name" value="POLYRIBONUCLEOTIDE NUCLEOTIDYLTRANSFERASE"/>
    <property type="match status" value="1"/>
</dbReference>
<evidence type="ECO:0000256" key="8">
    <source>
        <dbReference type="SAM" id="MobiDB-lite"/>
    </source>
</evidence>
<dbReference type="GO" id="GO:0004654">
    <property type="term" value="F:polyribonucleotide nucleotidyltransferase activity"/>
    <property type="evidence" value="ECO:0007669"/>
    <property type="project" value="UniProtKB-UniRule"/>
</dbReference>
<comment type="caution">
    <text evidence="10">The sequence shown here is derived from an EMBL/GenBank/DDBJ whole genome shotgun (WGS) entry which is preliminary data.</text>
</comment>